<sequence>MAARFDEVQKSAVQGIPTDQLLVETASPNLWVREIILRRTWVRLLIMWLKSER</sequence>
<dbReference type="AlphaFoldDB" id="A0A9D4KI80"/>
<dbReference type="Proteomes" id="UP000828390">
    <property type="component" value="Unassembled WGS sequence"/>
</dbReference>
<proteinExistence type="predicted"/>
<comment type="caution">
    <text evidence="1">The sequence shown here is derived from an EMBL/GenBank/DDBJ whole genome shotgun (WGS) entry which is preliminary data.</text>
</comment>
<gene>
    <name evidence="1" type="ORF">DPMN_113398</name>
</gene>
<protein>
    <submittedName>
        <fullName evidence="1">Uncharacterized protein</fullName>
    </submittedName>
</protein>
<evidence type="ECO:0000313" key="2">
    <source>
        <dbReference type="Proteomes" id="UP000828390"/>
    </source>
</evidence>
<organism evidence="1 2">
    <name type="scientific">Dreissena polymorpha</name>
    <name type="common">Zebra mussel</name>
    <name type="synonym">Mytilus polymorpha</name>
    <dbReference type="NCBI Taxonomy" id="45954"/>
    <lineage>
        <taxon>Eukaryota</taxon>
        <taxon>Metazoa</taxon>
        <taxon>Spiralia</taxon>
        <taxon>Lophotrochozoa</taxon>
        <taxon>Mollusca</taxon>
        <taxon>Bivalvia</taxon>
        <taxon>Autobranchia</taxon>
        <taxon>Heteroconchia</taxon>
        <taxon>Euheterodonta</taxon>
        <taxon>Imparidentia</taxon>
        <taxon>Neoheterodontei</taxon>
        <taxon>Myida</taxon>
        <taxon>Dreissenoidea</taxon>
        <taxon>Dreissenidae</taxon>
        <taxon>Dreissena</taxon>
    </lineage>
</organism>
<keyword evidence="2" id="KW-1185">Reference proteome</keyword>
<reference evidence="1" key="1">
    <citation type="journal article" date="2019" name="bioRxiv">
        <title>The Genome of the Zebra Mussel, Dreissena polymorpha: A Resource for Invasive Species Research.</title>
        <authorList>
            <person name="McCartney M.A."/>
            <person name="Auch B."/>
            <person name="Kono T."/>
            <person name="Mallez S."/>
            <person name="Zhang Y."/>
            <person name="Obille A."/>
            <person name="Becker A."/>
            <person name="Abrahante J.E."/>
            <person name="Garbe J."/>
            <person name="Badalamenti J.P."/>
            <person name="Herman A."/>
            <person name="Mangelson H."/>
            <person name="Liachko I."/>
            <person name="Sullivan S."/>
            <person name="Sone E.D."/>
            <person name="Koren S."/>
            <person name="Silverstein K.A.T."/>
            <person name="Beckman K.B."/>
            <person name="Gohl D.M."/>
        </authorList>
    </citation>
    <scope>NUCLEOTIDE SEQUENCE</scope>
    <source>
        <strain evidence="1">Duluth1</strain>
        <tissue evidence="1">Whole animal</tissue>
    </source>
</reference>
<dbReference type="EMBL" id="JAIWYP010000004">
    <property type="protein sequence ID" value="KAH3839958.1"/>
    <property type="molecule type" value="Genomic_DNA"/>
</dbReference>
<name>A0A9D4KI80_DREPO</name>
<reference evidence="1" key="2">
    <citation type="submission" date="2020-11" db="EMBL/GenBank/DDBJ databases">
        <authorList>
            <person name="McCartney M.A."/>
            <person name="Auch B."/>
            <person name="Kono T."/>
            <person name="Mallez S."/>
            <person name="Becker A."/>
            <person name="Gohl D.M."/>
            <person name="Silverstein K.A.T."/>
            <person name="Koren S."/>
            <person name="Bechman K.B."/>
            <person name="Herman A."/>
            <person name="Abrahante J.E."/>
            <person name="Garbe J."/>
        </authorList>
    </citation>
    <scope>NUCLEOTIDE SEQUENCE</scope>
    <source>
        <strain evidence="1">Duluth1</strain>
        <tissue evidence="1">Whole animal</tissue>
    </source>
</reference>
<accession>A0A9D4KI80</accession>
<evidence type="ECO:0000313" key="1">
    <source>
        <dbReference type="EMBL" id="KAH3839958.1"/>
    </source>
</evidence>